<keyword evidence="6" id="KW-1185">Reference proteome</keyword>
<evidence type="ECO:0000256" key="3">
    <source>
        <dbReference type="ARBA" id="ARBA00023242"/>
    </source>
</evidence>
<dbReference type="GO" id="GO:0003899">
    <property type="term" value="F:DNA-directed RNA polymerase activity"/>
    <property type="evidence" value="ECO:0007669"/>
    <property type="project" value="UniProtKB-UniRule"/>
</dbReference>
<dbReference type="PANTHER" id="PTHR10917:SF0">
    <property type="entry name" value="DNA-DIRECTED RNA POLYMERASES I, II, AND III SUBUNIT RPABC3"/>
    <property type="match status" value="1"/>
</dbReference>
<dbReference type="SUPFAM" id="SSF50249">
    <property type="entry name" value="Nucleic acid-binding proteins"/>
    <property type="match status" value="1"/>
</dbReference>
<dbReference type="GO" id="GO:0005666">
    <property type="term" value="C:RNA polymerase III complex"/>
    <property type="evidence" value="ECO:0007669"/>
    <property type="project" value="TreeGrafter"/>
</dbReference>
<dbReference type="GO" id="GO:0005665">
    <property type="term" value="C:RNA polymerase II, core complex"/>
    <property type="evidence" value="ECO:0007669"/>
    <property type="project" value="UniProtKB-UniRule"/>
</dbReference>
<dbReference type="OrthoDB" id="10249565at2759"/>
<dbReference type="Gene3D" id="2.40.50.140">
    <property type="entry name" value="Nucleic acid-binding proteins"/>
    <property type="match status" value="1"/>
</dbReference>
<comment type="function">
    <text evidence="4">DNA-dependent RNA polymerase catalyzes the transcription of DNA into RNA using the four ribonucleoside triphosphates as substrates. Common component of RNA polymerases I, II and III which synthesize ribosomal RNA precursors, mRNA precursors and many functional non-coding RNAs, and small RNAs, such as 5S rRNA and tRNAs, respectively.</text>
</comment>
<accession>A0A0M0JY93</accession>
<dbReference type="Pfam" id="PF03870">
    <property type="entry name" value="RNA_pol_Rpb8"/>
    <property type="match status" value="1"/>
</dbReference>
<gene>
    <name evidence="5" type="ORF">Ctob_010789</name>
</gene>
<dbReference type="Proteomes" id="UP000037460">
    <property type="component" value="Unassembled WGS sequence"/>
</dbReference>
<dbReference type="GO" id="GO:0006351">
    <property type="term" value="P:DNA-templated transcription"/>
    <property type="evidence" value="ECO:0007669"/>
    <property type="project" value="UniProtKB-UniRule"/>
</dbReference>
<dbReference type="InterPro" id="IPR005570">
    <property type="entry name" value="RPABC3"/>
</dbReference>
<comment type="subcellular location">
    <subcellularLocation>
        <location evidence="1">Nucleus</location>
    </subcellularLocation>
</comment>
<evidence type="ECO:0000256" key="1">
    <source>
        <dbReference type="ARBA" id="ARBA00004123"/>
    </source>
</evidence>
<reference evidence="6" key="1">
    <citation type="journal article" date="2015" name="PLoS Genet.">
        <title>Genome Sequence and Transcriptome Analyses of Chrysochromulina tobin: Metabolic Tools for Enhanced Algal Fitness in the Prominent Order Prymnesiales (Haptophyceae).</title>
        <authorList>
            <person name="Hovde B.T."/>
            <person name="Deodato C.R."/>
            <person name="Hunsperger H.M."/>
            <person name="Ryken S.A."/>
            <person name="Yost W."/>
            <person name="Jha R.K."/>
            <person name="Patterson J."/>
            <person name="Monnat R.J. Jr."/>
            <person name="Barlow S.B."/>
            <person name="Starkenburg S.R."/>
            <person name="Cattolico R.A."/>
        </authorList>
    </citation>
    <scope>NUCLEOTIDE SEQUENCE</scope>
    <source>
        <strain evidence="6">CCMP291</strain>
    </source>
</reference>
<protein>
    <recommendedName>
        <fullName evidence="4">DNA-directed RNA polymerases I, II, and III subunit RPABC3</fullName>
    </recommendedName>
</protein>
<sequence length="159" mass="17946">MAAAASGTTPILFQDQFEVKDLSRKFEKVTRYSCRLSDEGYDMSLEMDINSDIFPLELNDRFTLALASTLALDGKPDTGVYDQSGIPSLADQYDYVMYGKLYKWKQEQPKAPIEVQVSFGGLLMRLIGDSHHLEKLHLDSRVYLLIRKINQGGADIDMS</sequence>
<organism evidence="5 6">
    <name type="scientific">Chrysochromulina tobinii</name>
    <dbReference type="NCBI Taxonomy" id="1460289"/>
    <lineage>
        <taxon>Eukaryota</taxon>
        <taxon>Haptista</taxon>
        <taxon>Haptophyta</taxon>
        <taxon>Prymnesiophyceae</taxon>
        <taxon>Prymnesiales</taxon>
        <taxon>Chrysochromulinaceae</taxon>
        <taxon>Chrysochromulina</taxon>
    </lineage>
</organism>
<dbReference type="InterPro" id="IPR012340">
    <property type="entry name" value="NA-bd_OB-fold"/>
</dbReference>
<evidence type="ECO:0000256" key="4">
    <source>
        <dbReference type="PIRNR" id="PIRNR000779"/>
    </source>
</evidence>
<dbReference type="PIRSF" id="PIRSF000779">
    <property type="entry name" value="RNA_pol_Rpb8"/>
    <property type="match status" value="1"/>
</dbReference>
<proteinExistence type="inferred from homology"/>
<comment type="caution">
    <text evidence="5">The sequence shown here is derived from an EMBL/GenBank/DDBJ whole genome shotgun (WGS) entry which is preliminary data.</text>
</comment>
<name>A0A0M0JY93_9EUKA</name>
<dbReference type="AlphaFoldDB" id="A0A0M0JY93"/>
<evidence type="ECO:0000313" key="5">
    <source>
        <dbReference type="EMBL" id="KOO31287.1"/>
    </source>
</evidence>
<dbReference type="SMART" id="SM00658">
    <property type="entry name" value="RPOL8c"/>
    <property type="match status" value="1"/>
</dbReference>
<evidence type="ECO:0000256" key="2">
    <source>
        <dbReference type="ARBA" id="ARBA00008912"/>
    </source>
</evidence>
<keyword evidence="3 4" id="KW-0539">Nucleus</keyword>
<dbReference type="GO" id="GO:0005736">
    <property type="term" value="C:RNA polymerase I complex"/>
    <property type="evidence" value="ECO:0007669"/>
    <property type="project" value="TreeGrafter"/>
</dbReference>
<dbReference type="PANTHER" id="PTHR10917">
    <property type="entry name" value="DNA-DIRECTED RNA POLYMERASES I, II, AND III SUBUNIT RPABC3"/>
    <property type="match status" value="1"/>
</dbReference>
<comment type="similarity">
    <text evidence="2 4">Belongs to the eukaryotic RPB8 RNA polymerase subunit family.</text>
</comment>
<dbReference type="EMBL" id="JWZX01002049">
    <property type="protein sequence ID" value="KOO31287.1"/>
    <property type="molecule type" value="Genomic_DNA"/>
</dbReference>
<evidence type="ECO:0000313" key="6">
    <source>
        <dbReference type="Proteomes" id="UP000037460"/>
    </source>
</evidence>